<reference evidence="11 12" key="1">
    <citation type="submission" date="2017-06" db="EMBL/GenBank/DDBJ databases">
        <title>Novel microbial phyla capable of carbon fixation and sulfur reduction in deep-sea sediments.</title>
        <authorList>
            <person name="Huang J."/>
            <person name="Baker B."/>
            <person name="Wang Y."/>
        </authorList>
    </citation>
    <scope>NUCLEOTIDE SEQUENCE [LARGE SCALE GENOMIC DNA]</scope>
    <source>
        <strain evidence="11">B3_LCP</strain>
    </source>
</reference>
<gene>
    <name evidence="11" type="primary">glmM</name>
    <name evidence="11" type="ORF">CEE37_10110</name>
</gene>
<dbReference type="GO" id="GO:0005975">
    <property type="term" value="P:carbohydrate metabolic process"/>
    <property type="evidence" value="ECO:0007669"/>
    <property type="project" value="InterPro"/>
</dbReference>
<dbReference type="Pfam" id="PF02878">
    <property type="entry name" value="PGM_PMM_I"/>
    <property type="match status" value="1"/>
</dbReference>
<dbReference type="InterPro" id="IPR005844">
    <property type="entry name" value="A-D-PHexomutase_a/b/a-I"/>
</dbReference>
<evidence type="ECO:0000259" key="9">
    <source>
        <dbReference type="Pfam" id="PF02879"/>
    </source>
</evidence>
<feature type="domain" description="Alpha-D-phosphohexomutase alpha/beta/alpha" evidence="8">
    <location>
        <begin position="5"/>
        <end position="123"/>
    </location>
</feature>
<dbReference type="InterPro" id="IPR005845">
    <property type="entry name" value="A-D-PHexomutase_a/b/a-II"/>
</dbReference>
<proteinExistence type="inferred from homology"/>
<dbReference type="Pfam" id="PF00408">
    <property type="entry name" value="PGM_PMM_IV"/>
    <property type="match status" value="1"/>
</dbReference>
<dbReference type="EMBL" id="NJBN01000006">
    <property type="protein sequence ID" value="TKJ40082.1"/>
    <property type="molecule type" value="Genomic_DNA"/>
</dbReference>
<dbReference type="PANTHER" id="PTHR42946">
    <property type="entry name" value="PHOSPHOHEXOSE MUTASE"/>
    <property type="match status" value="1"/>
</dbReference>
<dbReference type="InterPro" id="IPR024086">
    <property type="entry name" value="GlmM_arc-type"/>
</dbReference>
<feature type="domain" description="Alpha-D-phosphohexomutase alpha/beta/alpha" evidence="10">
    <location>
        <begin position="257"/>
        <end position="361"/>
    </location>
</feature>
<dbReference type="PRINTS" id="PR00509">
    <property type="entry name" value="PGMPMM"/>
</dbReference>
<evidence type="ECO:0000259" key="7">
    <source>
        <dbReference type="Pfam" id="PF00408"/>
    </source>
</evidence>
<evidence type="ECO:0000259" key="10">
    <source>
        <dbReference type="Pfam" id="PF02880"/>
    </source>
</evidence>
<keyword evidence="5" id="KW-0460">Magnesium</keyword>
<dbReference type="GO" id="GO:0009252">
    <property type="term" value="P:peptidoglycan biosynthetic process"/>
    <property type="evidence" value="ECO:0007669"/>
    <property type="project" value="TreeGrafter"/>
</dbReference>
<dbReference type="Pfam" id="PF02880">
    <property type="entry name" value="PGM_PMM_III"/>
    <property type="match status" value="1"/>
</dbReference>
<dbReference type="InterPro" id="IPR016055">
    <property type="entry name" value="A-D-PHexomutase_a/b/a-I/II/III"/>
</dbReference>
<dbReference type="GO" id="GO:0006048">
    <property type="term" value="P:UDP-N-acetylglucosamine biosynthetic process"/>
    <property type="evidence" value="ECO:0007669"/>
    <property type="project" value="TreeGrafter"/>
</dbReference>
<dbReference type="InterPro" id="IPR005846">
    <property type="entry name" value="A-D-PHexomutase_a/b/a-III"/>
</dbReference>
<keyword evidence="3" id="KW-0597">Phosphoprotein</keyword>
<evidence type="ECO:0000259" key="8">
    <source>
        <dbReference type="Pfam" id="PF02878"/>
    </source>
</evidence>
<dbReference type="InterPro" id="IPR005843">
    <property type="entry name" value="A-D-PHexomutase_C"/>
</dbReference>
<evidence type="ECO:0000256" key="3">
    <source>
        <dbReference type="ARBA" id="ARBA00022553"/>
    </source>
</evidence>
<sequence>MISVSGIRGIVGEGLTPEVTTAYAAAFGSYCGGGKVIVGRDTRTTGEMVRHAALAGLLAVGCDVVDLGIVPTPTIELAVAKSDASGGIAFTASHNSDEWNALKFFSADGIFLDEVQARELNAIKDDWKVDYVPWSKIGHVSLYQGAVDDHISAVLQDTMFDLPVIRKRNFRVAVDAVCGAGCYLLPQFLAELGCEVVKVNCEIKGRFPRNPEPLPEYLGDLCNKVKEESCDLGLALDPDADRLAIIDDKGEPIGEENTLVIAARLVLKHKPGPLVTNVSSTRALDDIAKDAGVPIHRTKVGEIHVVKKMQDVKAAIGGEGNGGVIYPGVHLGRDSAVGTAMVLQALIEADCSLSEFMKSMPDYTMAKTKISIEDYHRDELLAALHSHFKNDEQDRTDGLKIIRQNGWFQMRPSNTEPVIRIYAEGEDQHSADAFIREGTEALEKLFPQAGSDE</sequence>
<dbReference type="InterPro" id="IPR005841">
    <property type="entry name" value="Alpha-D-phosphohexomutase_SF"/>
</dbReference>
<keyword evidence="6" id="KW-0413">Isomerase</keyword>
<evidence type="ECO:0000256" key="4">
    <source>
        <dbReference type="ARBA" id="ARBA00022723"/>
    </source>
</evidence>
<protein>
    <submittedName>
        <fullName evidence="11">Phosphoglucosamine mutase</fullName>
    </submittedName>
</protein>
<dbReference type="GO" id="GO:0046872">
    <property type="term" value="F:metal ion binding"/>
    <property type="evidence" value="ECO:0007669"/>
    <property type="project" value="UniProtKB-KW"/>
</dbReference>
<dbReference type="GO" id="GO:0004615">
    <property type="term" value="F:phosphomannomutase activity"/>
    <property type="evidence" value="ECO:0007669"/>
    <property type="project" value="TreeGrafter"/>
</dbReference>
<dbReference type="Pfam" id="PF02879">
    <property type="entry name" value="PGM_PMM_II"/>
    <property type="match status" value="1"/>
</dbReference>
<comment type="similarity">
    <text evidence="2">Belongs to the phosphohexose mutase family.</text>
</comment>
<dbReference type="Proteomes" id="UP000319619">
    <property type="component" value="Unassembled WGS sequence"/>
</dbReference>
<accession>A0A532UYU3</accession>
<evidence type="ECO:0000256" key="5">
    <source>
        <dbReference type="ARBA" id="ARBA00022842"/>
    </source>
</evidence>
<evidence type="ECO:0000256" key="2">
    <source>
        <dbReference type="ARBA" id="ARBA00010231"/>
    </source>
</evidence>
<dbReference type="SUPFAM" id="SSF55957">
    <property type="entry name" value="Phosphoglucomutase, C-terminal domain"/>
    <property type="match status" value="1"/>
</dbReference>
<dbReference type="GO" id="GO:0005829">
    <property type="term" value="C:cytosol"/>
    <property type="evidence" value="ECO:0007669"/>
    <property type="project" value="TreeGrafter"/>
</dbReference>
<dbReference type="NCBIfam" id="TIGR03990">
    <property type="entry name" value="Arch_GlmM"/>
    <property type="match status" value="1"/>
</dbReference>
<comment type="cofactor">
    <cofactor evidence="1">
        <name>Mg(2+)</name>
        <dbReference type="ChEBI" id="CHEBI:18420"/>
    </cofactor>
</comment>
<evidence type="ECO:0000256" key="1">
    <source>
        <dbReference type="ARBA" id="ARBA00001946"/>
    </source>
</evidence>
<dbReference type="Gene3D" id="3.30.310.50">
    <property type="entry name" value="Alpha-D-phosphohexomutase, C-terminal domain"/>
    <property type="match status" value="1"/>
</dbReference>
<name>A0A532UYU3_UNCL8</name>
<dbReference type="InterPro" id="IPR036900">
    <property type="entry name" value="A-D-PHexomutase_C_sf"/>
</dbReference>
<evidence type="ECO:0000313" key="11">
    <source>
        <dbReference type="EMBL" id="TKJ40082.1"/>
    </source>
</evidence>
<dbReference type="Gene3D" id="3.40.120.10">
    <property type="entry name" value="Alpha-D-Glucose-1,6-Bisphosphate, subunit A, domain 3"/>
    <property type="match status" value="3"/>
</dbReference>
<dbReference type="SUPFAM" id="SSF53738">
    <property type="entry name" value="Phosphoglucomutase, first 3 domains"/>
    <property type="match status" value="3"/>
</dbReference>
<feature type="domain" description="Alpha-D-phosphohexomutase alpha/beta/alpha" evidence="9">
    <location>
        <begin position="159"/>
        <end position="250"/>
    </location>
</feature>
<dbReference type="InterPro" id="IPR050060">
    <property type="entry name" value="Phosphoglucosamine_mutase"/>
</dbReference>
<comment type="caution">
    <text evidence="11">The sequence shown here is derived from an EMBL/GenBank/DDBJ whole genome shotgun (WGS) entry which is preliminary data.</text>
</comment>
<feature type="domain" description="Alpha-D-phosphohexomutase C-terminal" evidence="7">
    <location>
        <begin position="381"/>
        <end position="433"/>
    </location>
</feature>
<organism evidence="11 12">
    <name type="scientific">candidate division LCP-89 bacterium B3_LCP</name>
    <dbReference type="NCBI Taxonomy" id="2012998"/>
    <lineage>
        <taxon>Bacteria</taxon>
        <taxon>Pseudomonadati</taxon>
        <taxon>Bacteria division LCP-89</taxon>
    </lineage>
</organism>
<keyword evidence="4" id="KW-0479">Metal-binding</keyword>
<dbReference type="GO" id="GO:0008966">
    <property type="term" value="F:phosphoglucosamine mutase activity"/>
    <property type="evidence" value="ECO:0007669"/>
    <property type="project" value="InterPro"/>
</dbReference>
<dbReference type="PANTHER" id="PTHR42946:SF1">
    <property type="entry name" value="PHOSPHOGLUCOMUTASE (ALPHA-D-GLUCOSE-1,6-BISPHOSPHATE-DEPENDENT)"/>
    <property type="match status" value="1"/>
</dbReference>
<evidence type="ECO:0000313" key="12">
    <source>
        <dbReference type="Proteomes" id="UP000319619"/>
    </source>
</evidence>
<dbReference type="AlphaFoldDB" id="A0A532UYU3"/>
<evidence type="ECO:0000256" key="6">
    <source>
        <dbReference type="ARBA" id="ARBA00023235"/>
    </source>
</evidence>